<evidence type="ECO:0000313" key="7">
    <source>
        <dbReference type="Proteomes" id="UP000009328"/>
    </source>
</evidence>
<dbReference type="GO" id="GO:0008270">
    <property type="term" value="F:zinc ion binding"/>
    <property type="evidence" value="ECO:0007669"/>
    <property type="project" value="UniProtKB-KW"/>
</dbReference>
<evidence type="ECO:0000259" key="5">
    <source>
        <dbReference type="PROSITE" id="PS50089"/>
    </source>
</evidence>
<evidence type="ECO:0000256" key="3">
    <source>
        <dbReference type="ARBA" id="ARBA00022833"/>
    </source>
</evidence>
<dbReference type="PROSITE" id="PS50089">
    <property type="entry name" value="ZF_RING_2"/>
    <property type="match status" value="1"/>
</dbReference>
<keyword evidence="7" id="KW-1185">Reference proteome</keyword>
<dbReference type="InterPro" id="IPR013083">
    <property type="entry name" value="Znf_RING/FYVE/PHD"/>
</dbReference>
<dbReference type="InterPro" id="IPR001841">
    <property type="entry name" value="Znf_RING"/>
</dbReference>
<dbReference type="GO" id="GO:0005634">
    <property type="term" value="C:nucleus"/>
    <property type="evidence" value="ECO:0007669"/>
    <property type="project" value="TreeGrafter"/>
</dbReference>
<feature type="domain" description="RING-type" evidence="5">
    <location>
        <begin position="73"/>
        <end position="118"/>
    </location>
</feature>
<name>K0KSJ4_WICCF</name>
<evidence type="ECO:0000256" key="4">
    <source>
        <dbReference type="PROSITE-ProRule" id="PRU00175"/>
    </source>
</evidence>
<organism evidence="6 7">
    <name type="scientific">Wickerhamomyces ciferrii (strain ATCC 14091 / BCRC 22168 / CBS 111 / JCM 3599 / NBRC 0793 / NRRL Y-1031 F-60-10)</name>
    <name type="common">Yeast</name>
    <name type="synonym">Pichia ciferrii</name>
    <dbReference type="NCBI Taxonomy" id="1206466"/>
    <lineage>
        <taxon>Eukaryota</taxon>
        <taxon>Fungi</taxon>
        <taxon>Dikarya</taxon>
        <taxon>Ascomycota</taxon>
        <taxon>Saccharomycotina</taxon>
        <taxon>Saccharomycetes</taxon>
        <taxon>Phaffomycetales</taxon>
        <taxon>Wickerhamomycetaceae</taxon>
        <taxon>Wickerhamomyces</taxon>
    </lineage>
</organism>
<proteinExistence type="predicted"/>
<evidence type="ECO:0000313" key="6">
    <source>
        <dbReference type="EMBL" id="CCH44283.1"/>
    </source>
</evidence>
<dbReference type="GO" id="GO:0006511">
    <property type="term" value="P:ubiquitin-dependent protein catabolic process"/>
    <property type="evidence" value="ECO:0007669"/>
    <property type="project" value="TreeGrafter"/>
</dbReference>
<comment type="caution">
    <text evidence="6">The sequence shown here is derived from an EMBL/GenBank/DDBJ whole genome shotgun (WGS) entry which is preliminary data.</text>
</comment>
<accession>K0KSJ4</accession>
<dbReference type="PANTHER" id="PTHR45931:SF3">
    <property type="entry name" value="RING ZINC FINGER-CONTAINING PROTEIN"/>
    <property type="match status" value="1"/>
</dbReference>
<keyword evidence="1" id="KW-0479">Metal-binding</keyword>
<dbReference type="GO" id="GO:0061630">
    <property type="term" value="F:ubiquitin protein ligase activity"/>
    <property type="evidence" value="ECO:0007669"/>
    <property type="project" value="TreeGrafter"/>
</dbReference>
<dbReference type="AlphaFoldDB" id="K0KSJ4"/>
<dbReference type="InParanoid" id="K0KSJ4"/>
<dbReference type="EMBL" id="CAIF01000120">
    <property type="protein sequence ID" value="CCH44283.1"/>
    <property type="molecule type" value="Genomic_DNA"/>
</dbReference>
<dbReference type="eggNOG" id="KOG0800">
    <property type="taxonomic scope" value="Eukaryota"/>
</dbReference>
<dbReference type="HOGENOM" id="CLU_076142_1_2_1"/>
<keyword evidence="2 4" id="KW-0863">Zinc-finger</keyword>
<dbReference type="InterPro" id="IPR051834">
    <property type="entry name" value="RING_finger_E3_ligase"/>
</dbReference>
<protein>
    <recommendedName>
        <fullName evidence="5">RING-type domain-containing protein</fullName>
    </recommendedName>
</protein>
<dbReference type="Proteomes" id="UP000009328">
    <property type="component" value="Unassembled WGS sequence"/>
</dbReference>
<dbReference type="STRING" id="1206466.K0KSJ4"/>
<reference evidence="6 7" key="1">
    <citation type="journal article" date="2012" name="Eukaryot. Cell">
        <title>Draft genome sequence of Wickerhamomyces ciferrii NRRL Y-1031 F-60-10.</title>
        <authorList>
            <person name="Schneider J."/>
            <person name="Andrea H."/>
            <person name="Blom J."/>
            <person name="Jaenicke S."/>
            <person name="Ruckert C."/>
            <person name="Schorsch C."/>
            <person name="Szczepanowski R."/>
            <person name="Farwick M."/>
            <person name="Goesmann A."/>
            <person name="Puhler A."/>
            <person name="Schaffer S."/>
            <person name="Tauch A."/>
            <person name="Kohler T."/>
            <person name="Brinkrolf K."/>
        </authorList>
    </citation>
    <scope>NUCLEOTIDE SEQUENCE [LARGE SCALE GENOMIC DNA]</scope>
    <source>
        <strain evidence="7">ATCC 14091 / BCRC 22168 / CBS 111 / JCM 3599 / NBRC 0793 / NRRL Y-1031 F-60-10</strain>
    </source>
</reference>
<dbReference type="SUPFAM" id="SSF57850">
    <property type="entry name" value="RING/U-box"/>
    <property type="match status" value="1"/>
</dbReference>
<evidence type="ECO:0000256" key="1">
    <source>
        <dbReference type="ARBA" id="ARBA00022723"/>
    </source>
</evidence>
<keyword evidence="3" id="KW-0862">Zinc</keyword>
<dbReference type="Pfam" id="PF13639">
    <property type="entry name" value="zf-RING_2"/>
    <property type="match status" value="1"/>
</dbReference>
<dbReference type="FunCoup" id="K0KSJ4">
    <property type="interactions" value="19"/>
</dbReference>
<sequence length="145" mass="16548">MKVSSTTDTTSHQSQQSQIELLTTALRSLNNGSFGDELLQQLNSEKDIQGVSDEFIDSLDRVSKKQLKSDQTCSICTNDFLDDPHPLVVKLPCQGNHKFDLECISPWLKVHSTCPLCRKDLLQKKKFDDLPEDEEEIEEDWDMYG</sequence>
<gene>
    <name evidence="6" type="ORF">BN7_3845</name>
</gene>
<dbReference type="Gene3D" id="3.30.40.10">
    <property type="entry name" value="Zinc/RING finger domain, C3HC4 (zinc finger)"/>
    <property type="match status" value="1"/>
</dbReference>
<evidence type="ECO:0000256" key="2">
    <source>
        <dbReference type="ARBA" id="ARBA00022771"/>
    </source>
</evidence>
<dbReference type="PANTHER" id="PTHR45931">
    <property type="entry name" value="SI:CH211-59O9.10"/>
    <property type="match status" value="1"/>
</dbReference>